<dbReference type="AlphaFoldDB" id="A0A450UD54"/>
<organism evidence="4">
    <name type="scientific">Candidatus Kentrum sp. LFY</name>
    <dbReference type="NCBI Taxonomy" id="2126342"/>
    <lineage>
        <taxon>Bacteria</taxon>
        <taxon>Pseudomonadati</taxon>
        <taxon>Pseudomonadota</taxon>
        <taxon>Gammaproteobacteria</taxon>
        <taxon>Candidatus Kentrum</taxon>
    </lineage>
</organism>
<dbReference type="Pfam" id="PF25497">
    <property type="entry name" value="COR-B"/>
    <property type="match status" value="1"/>
</dbReference>
<sequence length="693" mass="77769">MKYREPQAKVLVVATHGGPKQRQPDMDRQEIRDLFGEDTVLGFFHVDNRPDDNGERRGIEELKRAIARVAAGLPEVGRKVPKRWQQVREALVETGKAYLALQELFALCRAHGMDHDEARLFVTLSHRLGHLIHYEHDPQLRDMVILKPDWLATAISFVLDDEATRAAHGLVRLSRLGALWDDASRLEKDRYPKVLHALFLRLMERFDLSYRIMDPGKGGAKEAQSSDVDSSKPAMGTALHAFAHRDPDTDPAILIAQLVPDTRPEEQLRAAWLPDPAEGDGQQVQICRIVDDHGQSAKAEGLFYQLIVRLHRFSLGQKRFDDSVHWQRGLVLDDGYNGRALLEHKGNDVHITVRAAYPERFLAMLTSEVKYLVESFWEGLRCDVMVPCVAPCGKDAPGSGRFEVEKLIVFKRQGMDKFPCMVSGCSQAQDIDVLLRNAPAARPVASKTLLDEFADVQRALAIIYQKIDKGQAATVGALAKLDANDQRLLSRIDDAYDGLLRTLTDAARDGPRLFSLEPVERSGFNPKQWTTTKFRLILWCEHSRLPLPLLYGDPEKGVHEIALTRDWFRKAAPFLKVLTGTLRLALPVFPNIGLHIDNAAYKAVGKQLDAGQRIIDASLAGGDKQAMLDWLGSDAPEPDKGACSPVAARGAMLRELRAMLREQDPGCNFGGLVRVRNKRNEFLWVHPRFEGEY</sequence>
<name>A0A450UD54_9GAMM</name>
<reference evidence="4" key="1">
    <citation type="submission" date="2019-02" db="EMBL/GenBank/DDBJ databases">
        <authorList>
            <person name="Gruber-Vodicka R. H."/>
            <person name="Seah K. B. B."/>
        </authorList>
    </citation>
    <scope>NUCLEOTIDE SEQUENCE</scope>
    <source>
        <strain evidence="4">BECK_M6</strain>
    </source>
</reference>
<evidence type="ECO:0000259" key="2">
    <source>
        <dbReference type="Pfam" id="PF16095"/>
    </source>
</evidence>
<dbReference type="EMBL" id="CAADFH010000011">
    <property type="protein sequence ID" value="VFJ90343.1"/>
    <property type="molecule type" value="Genomic_DNA"/>
</dbReference>
<dbReference type="Gene3D" id="3.30.310.200">
    <property type="match status" value="1"/>
</dbReference>
<feature type="domain" description="C-terminal of Roc COR-B" evidence="3">
    <location>
        <begin position="300"/>
        <end position="436"/>
    </location>
</feature>
<evidence type="ECO:0000259" key="3">
    <source>
        <dbReference type="Pfam" id="PF25497"/>
    </source>
</evidence>
<dbReference type="Gene3D" id="1.10.10.2200">
    <property type="match status" value="1"/>
</dbReference>
<gene>
    <name evidence="4" type="ORF">BECKLFY1418A_GA0070994_101125</name>
</gene>
<evidence type="ECO:0000313" key="4">
    <source>
        <dbReference type="EMBL" id="VFJ90343.1"/>
    </source>
</evidence>
<accession>A0A450UD54</accession>
<dbReference type="Gene3D" id="1.10.10.10">
    <property type="entry name" value="Winged helix-like DNA-binding domain superfamily/Winged helix DNA-binding domain"/>
    <property type="match status" value="1"/>
</dbReference>
<dbReference type="InterPro" id="IPR032171">
    <property type="entry name" value="COR-A"/>
</dbReference>
<dbReference type="InterPro" id="IPR057263">
    <property type="entry name" value="COR-B"/>
</dbReference>
<protein>
    <submittedName>
        <fullName evidence="4">C-terminal of Roc, COR, domain</fullName>
    </submittedName>
</protein>
<dbReference type="InterPro" id="IPR036388">
    <property type="entry name" value="WH-like_DNA-bd_sf"/>
</dbReference>
<evidence type="ECO:0000256" key="1">
    <source>
        <dbReference type="ARBA" id="ARBA00022737"/>
    </source>
</evidence>
<keyword evidence="1" id="KW-0677">Repeat</keyword>
<proteinExistence type="predicted"/>
<dbReference type="Pfam" id="PF16095">
    <property type="entry name" value="COR-A"/>
    <property type="match status" value="1"/>
</dbReference>
<feature type="domain" description="COR" evidence="2">
    <location>
        <begin position="81"/>
        <end position="214"/>
    </location>
</feature>